<dbReference type="Gene3D" id="1.10.10.10">
    <property type="entry name" value="Winged helix-like DNA-binding domain superfamily/Winged helix DNA-binding domain"/>
    <property type="match status" value="1"/>
</dbReference>
<comment type="similarity">
    <text evidence="1">Belongs to the LysR transcriptional regulatory family.</text>
</comment>
<gene>
    <name evidence="6" type="ORF">OLW01_10165</name>
</gene>
<protein>
    <submittedName>
        <fullName evidence="6">LysR family transcriptional regulator</fullName>
    </submittedName>
</protein>
<feature type="domain" description="HTH lysR-type" evidence="5">
    <location>
        <begin position="1"/>
        <end position="57"/>
    </location>
</feature>
<keyword evidence="7" id="KW-1185">Reference proteome</keyword>
<dbReference type="Gene3D" id="3.40.190.290">
    <property type="match status" value="1"/>
</dbReference>
<reference evidence="6" key="1">
    <citation type="submission" date="2022-10" db="EMBL/GenBank/DDBJ databases">
        <title>Catenovulum adriacola sp. nov. isolated in the Harbour of Susak.</title>
        <authorList>
            <person name="Schoch T."/>
            <person name="Reich S.J."/>
            <person name="Stoeferle S."/>
            <person name="Flaiz M."/>
            <person name="Kazda M."/>
            <person name="Riedel C.U."/>
            <person name="Duerre P."/>
        </authorList>
    </citation>
    <scope>NUCLEOTIDE SEQUENCE</scope>
    <source>
        <strain evidence="6">TS8</strain>
    </source>
</reference>
<evidence type="ECO:0000313" key="7">
    <source>
        <dbReference type="Proteomes" id="UP001163726"/>
    </source>
</evidence>
<dbReference type="RefSeq" id="WP_268073798.1">
    <property type="nucleotide sequence ID" value="NZ_CP109965.1"/>
</dbReference>
<accession>A0ABY7AJ97</accession>
<evidence type="ECO:0000256" key="3">
    <source>
        <dbReference type="ARBA" id="ARBA00023125"/>
    </source>
</evidence>
<dbReference type="InterPro" id="IPR036388">
    <property type="entry name" value="WH-like_DNA-bd_sf"/>
</dbReference>
<organism evidence="6 7">
    <name type="scientific">Catenovulum adriaticum</name>
    <dbReference type="NCBI Taxonomy" id="2984846"/>
    <lineage>
        <taxon>Bacteria</taxon>
        <taxon>Pseudomonadati</taxon>
        <taxon>Pseudomonadota</taxon>
        <taxon>Gammaproteobacteria</taxon>
        <taxon>Alteromonadales</taxon>
        <taxon>Alteromonadaceae</taxon>
        <taxon>Catenovulum</taxon>
    </lineage>
</organism>
<evidence type="ECO:0000256" key="2">
    <source>
        <dbReference type="ARBA" id="ARBA00023015"/>
    </source>
</evidence>
<evidence type="ECO:0000256" key="1">
    <source>
        <dbReference type="ARBA" id="ARBA00009437"/>
    </source>
</evidence>
<dbReference type="PANTHER" id="PTHR30537">
    <property type="entry name" value="HTH-TYPE TRANSCRIPTIONAL REGULATOR"/>
    <property type="match status" value="1"/>
</dbReference>
<dbReference type="EMBL" id="CP109965">
    <property type="protein sequence ID" value="WAJ69534.1"/>
    <property type="molecule type" value="Genomic_DNA"/>
</dbReference>
<keyword evidence="4" id="KW-0804">Transcription</keyword>
<dbReference type="InterPro" id="IPR005119">
    <property type="entry name" value="LysR_subst-bd"/>
</dbReference>
<dbReference type="SUPFAM" id="SSF46785">
    <property type="entry name" value="Winged helix' DNA-binding domain"/>
    <property type="match status" value="1"/>
</dbReference>
<dbReference type="Pfam" id="PF03466">
    <property type="entry name" value="LysR_substrate"/>
    <property type="match status" value="1"/>
</dbReference>
<dbReference type="PROSITE" id="PS50931">
    <property type="entry name" value="HTH_LYSR"/>
    <property type="match status" value="1"/>
</dbReference>
<dbReference type="Pfam" id="PF00126">
    <property type="entry name" value="HTH_1"/>
    <property type="match status" value="1"/>
</dbReference>
<dbReference type="PANTHER" id="PTHR30537:SF5">
    <property type="entry name" value="HTH-TYPE TRANSCRIPTIONAL ACTIVATOR TTDR-RELATED"/>
    <property type="match status" value="1"/>
</dbReference>
<evidence type="ECO:0000313" key="6">
    <source>
        <dbReference type="EMBL" id="WAJ69534.1"/>
    </source>
</evidence>
<evidence type="ECO:0000259" key="5">
    <source>
        <dbReference type="PROSITE" id="PS50931"/>
    </source>
</evidence>
<dbReference type="InterPro" id="IPR000847">
    <property type="entry name" value="LysR_HTH_N"/>
</dbReference>
<sequence>MLDNLNIFIAVAEQQSLSRGAQVLGMTIATVSRRLHELENKLGCELCHRSNKGITLTQTGKAYYEETANFIHELNLRLSNLDNDLNSLSGELKIMVPTNIGSGPLNEFWRSFTADNSNILLDVTLGDPDDDVIPNQVDIAIRSGPQENSSLIQKKLGTIDSVLVVSSNYNKALPETVSQLKFYPSVAAHLFKDWTLNKDQEKYIFTKKHNHISNDMSVTLNLVKAGAGIALLPMSMVHNDIENGEVKRVLPLWTGSPREISLVWPKKRTLSKRALKFREELVAFLEKKYWFSLND</sequence>
<keyword evidence="2" id="KW-0805">Transcription regulation</keyword>
<dbReference type="InterPro" id="IPR058163">
    <property type="entry name" value="LysR-type_TF_proteobact-type"/>
</dbReference>
<dbReference type="InterPro" id="IPR036390">
    <property type="entry name" value="WH_DNA-bd_sf"/>
</dbReference>
<name>A0ABY7AJ97_9ALTE</name>
<proteinExistence type="inferred from homology"/>
<dbReference type="Proteomes" id="UP001163726">
    <property type="component" value="Chromosome"/>
</dbReference>
<dbReference type="SUPFAM" id="SSF53850">
    <property type="entry name" value="Periplasmic binding protein-like II"/>
    <property type="match status" value="1"/>
</dbReference>
<keyword evidence="3" id="KW-0238">DNA-binding</keyword>
<evidence type="ECO:0000256" key="4">
    <source>
        <dbReference type="ARBA" id="ARBA00023163"/>
    </source>
</evidence>